<dbReference type="HOGENOM" id="CLU_844887_0_0_1"/>
<reference evidence="3" key="1">
    <citation type="journal article" date="2011" name="Proc. Natl. Acad. Sci. U.S.A.">
        <title>Obligate biotrophy features unraveled by the genomic analysis of rust fungi.</title>
        <authorList>
            <person name="Duplessis S."/>
            <person name="Cuomo C.A."/>
            <person name="Lin Y.-C."/>
            <person name="Aerts A."/>
            <person name="Tisserant E."/>
            <person name="Veneault-Fourrey C."/>
            <person name="Joly D.L."/>
            <person name="Hacquard S."/>
            <person name="Amselem J."/>
            <person name="Cantarel B.L."/>
            <person name="Chiu R."/>
            <person name="Coutinho P.M."/>
            <person name="Feau N."/>
            <person name="Field M."/>
            <person name="Frey P."/>
            <person name="Gelhaye E."/>
            <person name="Goldberg J."/>
            <person name="Grabherr M.G."/>
            <person name="Kodira C.D."/>
            <person name="Kohler A."/>
            <person name="Kuees U."/>
            <person name="Lindquist E.A."/>
            <person name="Lucas S.M."/>
            <person name="Mago R."/>
            <person name="Mauceli E."/>
            <person name="Morin E."/>
            <person name="Murat C."/>
            <person name="Pangilinan J.L."/>
            <person name="Park R."/>
            <person name="Pearson M."/>
            <person name="Quesneville H."/>
            <person name="Rouhier N."/>
            <person name="Sakthikumar S."/>
            <person name="Salamov A.A."/>
            <person name="Schmutz J."/>
            <person name="Selles B."/>
            <person name="Shapiro H."/>
            <person name="Tanguay P."/>
            <person name="Tuskan G.A."/>
            <person name="Henrissat B."/>
            <person name="Van de Peer Y."/>
            <person name="Rouze P."/>
            <person name="Ellis J.G."/>
            <person name="Dodds P.N."/>
            <person name="Schein J.E."/>
            <person name="Zhong S."/>
            <person name="Hamelin R.C."/>
            <person name="Grigoriev I.V."/>
            <person name="Szabo L.J."/>
            <person name="Martin F."/>
        </authorList>
    </citation>
    <scope>NUCLEOTIDE SEQUENCE [LARGE SCALE GENOMIC DNA]</scope>
    <source>
        <strain evidence="3">98AG31 / pathotype 3-4-7</strain>
    </source>
</reference>
<feature type="compositionally biased region" description="Polar residues" evidence="1">
    <location>
        <begin position="52"/>
        <end position="94"/>
    </location>
</feature>
<dbReference type="GeneID" id="18929956"/>
<dbReference type="AlphaFoldDB" id="F4RK00"/>
<evidence type="ECO:0000256" key="1">
    <source>
        <dbReference type="SAM" id="MobiDB-lite"/>
    </source>
</evidence>
<feature type="region of interest" description="Disordered" evidence="1">
    <location>
        <begin position="52"/>
        <end position="95"/>
    </location>
</feature>
<dbReference type="EMBL" id="GL883104">
    <property type="protein sequence ID" value="EGG07403.1"/>
    <property type="molecule type" value="Genomic_DNA"/>
</dbReference>
<name>F4RK00_MELLP</name>
<dbReference type="RefSeq" id="XP_007409310.1">
    <property type="nucleotide sequence ID" value="XM_007409248.1"/>
</dbReference>
<dbReference type="KEGG" id="mlr:MELLADRAFT_62728"/>
<proteinExistence type="predicted"/>
<dbReference type="VEuPathDB" id="FungiDB:MELLADRAFT_62728"/>
<dbReference type="InParanoid" id="F4RK00"/>
<protein>
    <submittedName>
        <fullName evidence="2">Uncharacterized protein</fullName>
    </submittedName>
</protein>
<evidence type="ECO:0000313" key="2">
    <source>
        <dbReference type="EMBL" id="EGG07403.1"/>
    </source>
</evidence>
<evidence type="ECO:0000313" key="3">
    <source>
        <dbReference type="Proteomes" id="UP000001072"/>
    </source>
</evidence>
<organism evidence="3">
    <name type="scientific">Melampsora larici-populina (strain 98AG31 / pathotype 3-4-7)</name>
    <name type="common">Poplar leaf rust fungus</name>
    <dbReference type="NCBI Taxonomy" id="747676"/>
    <lineage>
        <taxon>Eukaryota</taxon>
        <taxon>Fungi</taxon>
        <taxon>Dikarya</taxon>
        <taxon>Basidiomycota</taxon>
        <taxon>Pucciniomycotina</taxon>
        <taxon>Pucciniomycetes</taxon>
        <taxon>Pucciniales</taxon>
        <taxon>Melampsoraceae</taxon>
        <taxon>Melampsora</taxon>
    </lineage>
</organism>
<feature type="region of interest" description="Disordered" evidence="1">
    <location>
        <begin position="187"/>
        <end position="253"/>
    </location>
</feature>
<gene>
    <name evidence="2" type="ORF">MELLADRAFT_62728</name>
</gene>
<feature type="region of interest" description="Disordered" evidence="1">
    <location>
        <begin position="143"/>
        <end position="171"/>
    </location>
</feature>
<accession>F4RK00</accession>
<feature type="compositionally biased region" description="Acidic residues" evidence="1">
    <location>
        <begin position="312"/>
        <end position="329"/>
    </location>
</feature>
<sequence length="329" mass="36471">MQSLSTPTQTCLISRLLRDCELAKELEGASSNRIQNHLSSSSHNVITSQLITRSTPPNHPTGSNVTCDQLETPTPVQTEQAKSTSRTSPTQTNHLAMKEQTVEELDHALLVAINKTNMVTLTDDEDGVIPSIIEQGKAKHLANVKPASSASSLPHLDKKQPTTKARKRKLPKGWVEADVHIENDEVEEDTTLTKKRKCRKDNDSPTNLPQATASTRRKTKASTNAMTFPNIDKHPKTKPTHKPKSKKASTITNNLTPIPDNIITSEFKRLEKNKWQRDWIANNDGTCAQRAKADIIELESDEEEGNNHIDDDKADSEAVADDDKPDDNN</sequence>
<feature type="compositionally biased region" description="Basic residues" evidence="1">
    <location>
        <begin position="235"/>
        <end position="247"/>
    </location>
</feature>
<feature type="compositionally biased region" description="Polar residues" evidence="1">
    <location>
        <begin position="204"/>
        <end position="214"/>
    </location>
</feature>
<feature type="region of interest" description="Disordered" evidence="1">
    <location>
        <begin position="293"/>
        <end position="329"/>
    </location>
</feature>
<dbReference type="Proteomes" id="UP000001072">
    <property type="component" value="Unassembled WGS sequence"/>
</dbReference>
<keyword evidence="3" id="KW-1185">Reference proteome</keyword>